<dbReference type="SUPFAM" id="SSF53448">
    <property type="entry name" value="Nucleotide-diphospho-sugar transferases"/>
    <property type="match status" value="1"/>
</dbReference>
<evidence type="ECO:0000259" key="1">
    <source>
        <dbReference type="Pfam" id="PF03407"/>
    </source>
</evidence>
<dbReference type="EMBL" id="MN740182">
    <property type="protein sequence ID" value="QHT92271.1"/>
    <property type="molecule type" value="Genomic_DNA"/>
</dbReference>
<dbReference type="InterPro" id="IPR052636">
    <property type="entry name" value="UDP-D-xylose:L-fucose_XylT"/>
</dbReference>
<protein>
    <recommendedName>
        <fullName evidence="1">Nucleotide-diphospho-sugar transferase domain-containing protein</fullName>
    </recommendedName>
</protein>
<dbReference type="Pfam" id="PF03407">
    <property type="entry name" value="Nucleotid_trans"/>
    <property type="match status" value="1"/>
</dbReference>
<feature type="domain" description="Nucleotide-diphospho-sugar transferase" evidence="1">
    <location>
        <begin position="43"/>
        <end position="237"/>
    </location>
</feature>
<proteinExistence type="predicted"/>
<dbReference type="InterPro" id="IPR005069">
    <property type="entry name" value="Nucl-diP-sugar_transferase"/>
</dbReference>
<reference evidence="2" key="1">
    <citation type="journal article" date="2020" name="Nature">
        <title>Giant virus diversity and host interactions through global metagenomics.</title>
        <authorList>
            <person name="Schulz F."/>
            <person name="Roux S."/>
            <person name="Paez-Espino D."/>
            <person name="Jungbluth S."/>
            <person name="Walsh D.A."/>
            <person name="Denef V.J."/>
            <person name="McMahon K.D."/>
            <person name="Konstantinidis K.T."/>
            <person name="Eloe-Fadrosh E.A."/>
            <person name="Kyrpides N.C."/>
            <person name="Woyke T."/>
        </authorList>
    </citation>
    <scope>NUCLEOTIDE SEQUENCE</scope>
    <source>
        <strain evidence="2">GVMAG-M-3300023184-88</strain>
    </source>
</reference>
<evidence type="ECO:0000313" key="2">
    <source>
        <dbReference type="EMBL" id="QHT92271.1"/>
    </source>
</evidence>
<dbReference type="Gene3D" id="3.90.550.10">
    <property type="entry name" value="Spore Coat Polysaccharide Biosynthesis Protein SpsA, Chain A"/>
    <property type="match status" value="1"/>
</dbReference>
<dbReference type="GO" id="GO:0005794">
    <property type="term" value="C:Golgi apparatus"/>
    <property type="evidence" value="ECO:0007669"/>
    <property type="project" value="TreeGrafter"/>
</dbReference>
<accession>A0A6C0IGB4</accession>
<dbReference type="InterPro" id="IPR029044">
    <property type="entry name" value="Nucleotide-diphossugar_trans"/>
</dbReference>
<dbReference type="PANTHER" id="PTHR47032:SF1">
    <property type="entry name" value="UDP-D-XYLOSE:L-FUCOSE ALPHA-1,3-D-XYLOSYLTRANSFERASE-RELATED"/>
    <property type="match status" value="1"/>
</dbReference>
<organism evidence="2">
    <name type="scientific">viral metagenome</name>
    <dbReference type="NCBI Taxonomy" id="1070528"/>
    <lineage>
        <taxon>unclassified sequences</taxon>
        <taxon>metagenomes</taxon>
        <taxon>organismal metagenomes</taxon>
    </lineage>
</organism>
<name>A0A6C0IGB4_9ZZZZ</name>
<dbReference type="PANTHER" id="PTHR47032">
    <property type="entry name" value="UDP-D-XYLOSE:L-FUCOSE ALPHA-1,3-D-XYLOSYLTRANSFERASE-RELATED"/>
    <property type="match status" value="1"/>
</dbReference>
<dbReference type="AlphaFoldDB" id="A0A6C0IGB4"/>
<sequence>MLQMDIEPYCIEESTVMTTLTNYGYLLYTLNMLKSLKPFGLDKKVLIFCMDRKGTLILENKGYHVMCMESKLASFCPWNSKGYDEICFVKLEMIHRILSLKKNVLLIDGDIVFQKNPITDLNQWITNTTADVFIQNDSTDNQNTTNMCTGYLFIRSSPNLIQLYDCVSEEGRKKYEKCALDNNDQSYFNTFVKPYCTMNALPLERYPNGKMFYDHTEYVKDTAVLVHFNWIKGHLKMAKMKEHKMWLLTEDEETF</sequence>
<dbReference type="GO" id="GO:0016757">
    <property type="term" value="F:glycosyltransferase activity"/>
    <property type="evidence" value="ECO:0007669"/>
    <property type="project" value="TreeGrafter"/>
</dbReference>